<reference evidence="2" key="1">
    <citation type="submission" date="2023-03" db="EMBL/GenBank/DDBJ databases">
        <title>Massive genome expansion in bonnet fungi (Mycena s.s.) driven by repeated elements and novel gene families across ecological guilds.</title>
        <authorList>
            <consortium name="Lawrence Berkeley National Laboratory"/>
            <person name="Harder C.B."/>
            <person name="Miyauchi S."/>
            <person name="Viragh M."/>
            <person name="Kuo A."/>
            <person name="Thoen E."/>
            <person name="Andreopoulos B."/>
            <person name="Lu D."/>
            <person name="Skrede I."/>
            <person name="Drula E."/>
            <person name="Henrissat B."/>
            <person name="Morin E."/>
            <person name="Kohler A."/>
            <person name="Barry K."/>
            <person name="LaButti K."/>
            <person name="Morin E."/>
            <person name="Salamov A."/>
            <person name="Lipzen A."/>
            <person name="Mereny Z."/>
            <person name="Hegedus B."/>
            <person name="Baldrian P."/>
            <person name="Stursova M."/>
            <person name="Weitz H."/>
            <person name="Taylor A."/>
            <person name="Grigoriev I.V."/>
            <person name="Nagy L.G."/>
            <person name="Martin F."/>
            <person name="Kauserud H."/>
        </authorList>
    </citation>
    <scope>NUCLEOTIDE SEQUENCE</scope>
    <source>
        <strain evidence="2">9284</strain>
    </source>
</reference>
<name>A0AAD7FR67_9AGAR</name>
<feature type="region of interest" description="Disordered" evidence="1">
    <location>
        <begin position="466"/>
        <end position="520"/>
    </location>
</feature>
<proteinExistence type="predicted"/>
<sequence>MPSAVLRPTTLDAPWPTIDVAAKSAAYAVHHHVLLVLGAPSAHALAPILRSPTFARSLLLLVTQEPPPLSALAHARPTIKILRLDAPLVPGTRSFALSLVQVLDSAAAVARAWPGTSNTIEQLAQDETGVFTIHEPLTPDSLSRPAPTHRKSRLSASSLDNSGVSSFTPPSPRKRPSIASLSFSKPHKRARTLGTPFSSSSRPFDAVISFLPPRQPERAVFKQVILTSALATPFVAGGVRARVHEGDSELLWSPPSPSYSRPSSAVISRTGSFVAGAAAPELPISEPSPTLIRPAAKKRRSRFSLFGGSDYSSTPASRRASSVSVFASAPGPFNPAYILHVLPSSYRSTKLEGALGGVVASASAGAADEMGKMPYGYVLAERAMKNVECVLVGALEGVRDVEDGQREEEEDTEVREEAREDPERGRRRSAWIGGVLNVVTPPEPPLPRMAAKAVESENGEHNQVLFGLTTPPESGEGDEEEAEWAQDGGLASPPASPDLGEQNGEVAKPNKASRRWAIWR</sequence>
<evidence type="ECO:0000256" key="1">
    <source>
        <dbReference type="SAM" id="MobiDB-lite"/>
    </source>
</evidence>
<gene>
    <name evidence="2" type="ORF">FB45DRAFT_909604</name>
</gene>
<dbReference type="EMBL" id="JARKIF010000007">
    <property type="protein sequence ID" value="KAJ7634703.1"/>
    <property type="molecule type" value="Genomic_DNA"/>
</dbReference>
<feature type="compositionally biased region" description="Basic and acidic residues" evidence="1">
    <location>
        <begin position="415"/>
        <end position="424"/>
    </location>
</feature>
<protein>
    <submittedName>
        <fullName evidence="2">Uncharacterized protein</fullName>
    </submittedName>
</protein>
<dbReference type="AlphaFoldDB" id="A0AAD7FR67"/>
<keyword evidence="3" id="KW-1185">Reference proteome</keyword>
<feature type="compositionally biased region" description="Acidic residues" evidence="1">
    <location>
        <begin position="405"/>
        <end position="414"/>
    </location>
</feature>
<comment type="caution">
    <text evidence="2">The sequence shown here is derived from an EMBL/GenBank/DDBJ whole genome shotgun (WGS) entry which is preliminary data.</text>
</comment>
<organism evidence="2 3">
    <name type="scientific">Roridomyces roridus</name>
    <dbReference type="NCBI Taxonomy" id="1738132"/>
    <lineage>
        <taxon>Eukaryota</taxon>
        <taxon>Fungi</taxon>
        <taxon>Dikarya</taxon>
        <taxon>Basidiomycota</taxon>
        <taxon>Agaricomycotina</taxon>
        <taxon>Agaricomycetes</taxon>
        <taxon>Agaricomycetidae</taxon>
        <taxon>Agaricales</taxon>
        <taxon>Marasmiineae</taxon>
        <taxon>Mycenaceae</taxon>
        <taxon>Roridomyces</taxon>
    </lineage>
</organism>
<feature type="compositionally biased region" description="Acidic residues" evidence="1">
    <location>
        <begin position="475"/>
        <end position="484"/>
    </location>
</feature>
<feature type="compositionally biased region" description="Polar residues" evidence="1">
    <location>
        <begin position="154"/>
        <end position="168"/>
    </location>
</feature>
<accession>A0AAD7FR67</accession>
<feature type="region of interest" description="Disordered" evidence="1">
    <location>
        <begin position="402"/>
        <end position="426"/>
    </location>
</feature>
<feature type="region of interest" description="Disordered" evidence="1">
    <location>
        <begin position="135"/>
        <end position="197"/>
    </location>
</feature>
<evidence type="ECO:0000313" key="3">
    <source>
        <dbReference type="Proteomes" id="UP001221142"/>
    </source>
</evidence>
<dbReference type="Proteomes" id="UP001221142">
    <property type="component" value="Unassembled WGS sequence"/>
</dbReference>
<evidence type="ECO:0000313" key="2">
    <source>
        <dbReference type="EMBL" id="KAJ7634703.1"/>
    </source>
</evidence>